<feature type="domain" description="Glutaminase A N-terminal" evidence="3">
    <location>
        <begin position="76"/>
        <end position="201"/>
    </location>
</feature>
<dbReference type="Proteomes" id="UP001429357">
    <property type="component" value="Unassembled WGS sequence"/>
</dbReference>
<dbReference type="RefSeq" id="WP_161869712.1">
    <property type="nucleotide sequence ID" value="NZ_MAEI02000001.1"/>
</dbReference>
<feature type="domain" description="DUF4964" evidence="1">
    <location>
        <begin position="6"/>
        <end position="61"/>
    </location>
</feature>
<dbReference type="PANTHER" id="PTHR31987">
    <property type="entry name" value="GLUTAMINASE A-RELATED"/>
    <property type="match status" value="1"/>
</dbReference>
<name>A0ABV0EYB4_9ENTE</name>
<dbReference type="InterPro" id="IPR052743">
    <property type="entry name" value="Glutaminase_GtaA"/>
</dbReference>
<dbReference type="InterPro" id="IPR033433">
    <property type="entry name" value="GtaA_N"/>
</dbReference>
<feature type="domain" description="Glutaminase A central" evidence="2">
    <location>
        <begin position="288"/>
        <end position="656"/>
    </location>
</feature>
<evidence type="ECO:0000259" key="3">
    <source>
        <dbReference type="Pfam" id="PF17168"/>
    </source>
</evidence>
<evidence type="ECO:0000313" key="5">
    <source>
        <dbReference type="Proteomes" id="UP001429357"/>
    </source>
</evidence>
<comment type="caution">
    <text evidence="4">The sequence shown here is derived from an EMBL/GenBank/DDBJ whole genome shotgun (WGS) entry which is preliminary data.</text>
</comment>
<evidence type="ECO:0000313" key="4">
    <source>
        <dbReference type="EMBL" id="MEO1780798.1"/>
    </source>
</evidence>
<gene>
    <name evidence="4" type="ORF">BAU18_000349</name>
</gene>
<dbReference type="Pfam" id="PF16334">
    <property type="entry name" value="DUF4964"/>
    <property type="match status" value="1"/>
</dbReference>
<accession>A0ABV0EYB4</accession>
<evidence type="ECO:0008006" key="6">
    <source>
        <dbReference type="Google" id="ProtNLM"/>
    </source>
</evidence>
<reference evidence="5" key="1">
    <citation type="submission" date="2016-06" db="EMBL/GenBank/DDBJ databases">
        <title>Four novel species of enterococci isolated from chicken manure.</title>
        <authorList>
            <person name="Van Tyne D."/>
        </authorList>
    </citation>
    <scope>NUCLEOTIDE SEQUENCE [LARGE SCALE GENOMIC DNA]</scope>
    <source>
        <strain evidence="5">JM9A</strain>
    </source>
</reference>
<dbReference type="EMBL" id="MAEI02000001">
    <property type="protein sequence ID" value="MEO1780798.1"/>
    <property type="molecule type" value="Genomic_DNA"/>
</dbReference>
<dbReference type="InterPro" id="IPR008928">
    <property type="entry name" value="6-hairpin_glycosidase_sf"/>
</dbReference>
<evidence type="ECO:0000259" key="1">
    <source>
        <dbReference type="Pfam" id="PF16334"/>
    </source>
</evidence>
<proteinExistence type="predicted"/>
<sequence>MTTITRAASIPLILSDPYFSIWSPADHLYDCDTQSWTGKEQPVRGYVTIGQSTFRFMGADSVIPAIPQTEMAVTATQTRYTFENEQVLLEVTFSTDLDLQDLHKISEPVTAITTRAVAKNGEDSVTISLTFSEEICRDTTVKEPLHWRTITTPTAKLVWMGKGRQTPLDSSGDLIDINWGYLYLGAAADLDVTYRKNRDFLVATYPVTSNKQSLADASGTTILVAYDDIHSINYFGTPTNALWKEKYRGMCELLEVYLQELPERLADCKRIDQMVTDAATEAGGKTLDLITAFSYRQSICAHKLIRDQEGEIVFLSKENSSNGCIGTVDISYPSSPLYLLWQTELLKGMLRPVYKFAAMPVWEFDFAPHDVGRYPYATGQVYSEVHRPGSLDWSDRGGYDTLYDYYQLPAGQNVYTADHQMPIEECGNMLALVSATYLRDGDSAFFSRYLETNRKWADYLAAFGQDPENQLCTDDFAGHLAHNCNLSLKAITALALFGKALVQFGDAKDGQQYSQKAQAMAKIWQETAIADGDHTPLAFDRPDSWSLKYNIVWDKLFSLDLFPTDLMAKELVKYIEEANEFGTPLDQRATYTKADWLMWVAIFAQDADTLEKIIGPVAHYLQNTPTRVAFSDWYDTLDGHQMNFKNRSVVGAMFMPMLERELNKN</sequence>
<organism evidence="4 5">
    <name type="scientific">Enterococcus diestrammenae</name>
    <dbReference type="NCBI Taxonomy" id="1155073"/>
    <lineage>
        <taxon>Bacteria</taxon>
        <taxon>Bacillati</taxon>
        <taxon>Bacillota</taxon>
        <taxon>Bacilli</taxon>
        <taxon>Lactobacillales</taxon>
        <taxon>Enterococcaceae</taxon>
        <taxon>Enterococcus</taxon>
    </lineage>
</organism>
<dbReference type="InterPro" id="IPR032515">
    <property type="entry name" value="DUF4964"/>
</dbReference>
<dbReference type="PANTHER" id="PTHR31987:SF1">
    <property type="entry name" value="GLUTAMINASE A"/>
    <property type="match status" value="1"/>
</dbReference>
<keyword evidence="5" id="KW-1185">Reference proteome</keyword>
<evidence type="ECO:0000259" key="2">
    <source>
        <dbReference type="Pfam" id="PF16335"/>
    </source>
</evidence>
<protein>
    <recommendedName>
        <fullName evidence="6">Glutaminase</fullName>
    </recommendedName>
</protein>
<dbReference type="InterPro" id="IPR032514">
    <property type="entry name" value="GtaA_central"/>
</dbReference>
<dbReference type="Pfam" id="PF16335">
    <property type="entry name" value="GtaA_6_Hairpin"/>
    <property type="match status" value="1"/>
</dbReference>
<reference evidence="4 5" key="2">
    <citation type="submission" date="2024-02" db="EMBL/GenBank/DDBJ databases">
        <title>The Genome Sequence of Enterococcus diestrammenae JM9A.</title>
        <authorList>
            <person name="Earl A."/>
            <person name="Manson A."/>
            <person name="Gilmore M."/>
            <person name="Sanders J."/>
            <person name="Shea T."/>
            <person name="Howe W."/>
            <person name="Livny J."/>
            <person name="Cuomo C."/>
            <person name="Neafsey D."/>
            <person name="Birren B."/>
        </authorList>
    </citation>
    <scope>NUCLEOTIDE SEQUENCE [LARGE SCALE GENOMIC DNA]</scope>
    <source>
        <strain evidence="4 5">JM9A</strain>
    </source>
</reference>
<dbReference type="Pfam" id="PF17168">
    <property type="entry name" value="DUF5127"/>
    <property type="match status" value="1"/>
</dbReference>
<dbReference type="SUPFAM" id="SSF48208">
    <property type="entry name" value="Six-hairpin glycosidases"/>
    <property type="match status" value="1"/>
</dbReference>